<gene>
    <name evidence="2" type="ORF">CC86DRAFT_14534</name>
</gene>
<evidence type="ECO:0000313" key="2">
    <source>
        <dbReference type="EMBL" id="KAF2833752.1"/>
    </source>
</evidence>
<dbReference type="EMBL" id="MU006216">
    <property type="protein sequence ID" value="KAF2833752.1"/>
    <property type="molecule type" value="Genomic_DNA"/>
</dbReference>
<reference evidence="2" key="1">
    <citation type="journal article" date="2020" name="Stud. Mycol.">
        <title>101 Dothideomycetes genomes: a test case for predicting lifestyles and emergence of pathogens.</title>
        <authorList>
            <person name="Haridas S."/>
            <person name="Albert R."/>
            <person name="Binder M."/>
            <person name="Bloem J."/>
            <person name="Labutti K."/>
            <person name="Salamov A."/>
            <person name="Andreopoulos B."/>
            <person name="Baker S."/>
            <person name="Barry K."/>
            <person name="Bills G."/>
            <person name="Bluhm B."/>
            <person name="Cannon C."/>
            <person name="Castanera R."/>
            <person name="Culley D."/>
            <person name="Daum C."/>
            <person name="Ezra D."/>
            <person name="Gonzalez J."/>
            <person name="Henrissat B."/>
            <person name="Kuo A."/>
            <person name="Liang C."/>
            <person name="Lipzen A."/>
            <person name="Lutzoni F."/>
            <person name="Magnuson J."/>
            <person name="Mondo S."/>
            <person name="Nolan M."/>
            <person name="Ohm R."/>
            <person name="Pangilinan J."/>
            <person name="Park H.-J."/>
            <person name="Ramirez L."/>
            <person name="Alfaro M."/>
            <person name="Sun H."/>
            <person name="Tritt A."/>
            <person name="Yoshinaga Y."/>
            <person name="Zwiers L.-H."/>
            <person name="Turgeon B."/>
            <person name="Goodwin S."/>
            <person name="Spatafora J."/>
            <person name="Crous P."/>
            <person name="Grigoriev I."/>
        </authorList>
    </citation>
    <scope>NUCLEOTIDE SEQUENCE</scope>
    <source>
        <strain evidence="2">CBS 113818</strain>
    </source>
</reference>
<keyword evidence="3" id="KW-1185">Reference proteome</keyword>
<evidence type="ECO:0000256" key="1">
    <source>
        <dbReference type="SAM" id="MobiDB-lite"/>
    </source>
</evidence>
<protein>
    <submittedName>
        <fullName evidence="2">Uncharacterized protein</fullName>
    </submittedName>
</protein>
<name>A0A6A7AKR1_9PLEO</name>
<accession>A0A6A7AKR1</accession>
<dbReference type="AlphaFoldDB" id="A0A6A7AKR1"/>
<feature type="region of interest" description="Disordered" evidence="1">
    <location>
        <begin position="56"/>
        <end position="98"/>
    </location>
</feature>
<dbReference type="Proteomes" id="UP000799424">
    <property type="component" value="Unassembled WGS sequence"/>
</dbReference>
<evidence type="ECO:0000313" key="3">
    <source>
        <dbReference type="Proteomes" id="UP000799424"/>
    </source>
</evidence>
<feature type="compositionally biased region" description="Polar residues" evidence="1">
    <location>
        <begin position="63"/>
        <end position="98"/>
    </location>
</feature>
<sequence>MEIYLGLVCKILSLSNPSFTFFSFCFCTSYCTLQCIPSVKAHGTISPALLDSHHGIPVKPLKTRNSNSTTAPTVNQSTCSAPFSPRAPSSTTSPHPSRNKTSLWLNFYCTTSTSNSFQSTSPTTMRTLLPSLIAGTAPQPTRAQPGRTTSSVCTPCAKRTTSTLYAQNTWTSCSNTYARARRQSYLLKTTFVSHSRSWARRMRCASSWSTLCGTMRVRGIGIAWTGRSCRVRL</sequence>
<organism evidence="2 3">
    <name type="scientific">Ophiobolus disseminans</name>
    <dbReference type="NCBI Taxonomy" id="1469910"/>
    <lineage>
        <taxon>Eukaryota</taxon>
        <taxon>Fungi</taxon>
        <taxon>Dikarya</taxon>
        <taxon>Ascomycota</taxon>
        <taxon>Pezizomycotina</taxon>
        <taxon>Dothideomycetes</taxon>
        <taxon>Pleosporomycetidae</taxon>
        <taxon>Pleosporales</taxon>
        <taxon>Pleosporineae</taxon>
        <taxon>Phaeosphaeriaceae</taxon>
        <taxon>Ophiobolus</taxon>
    </lineage>
</organism>
<proteinExistence type="predicted"/>